<sequence length="92" mass="10586">MSLPRRSAAHGWSQLRRHPPLRLMRSRRRLHQRWLEEGAPGQLRHARGEVGGARRRGRGTSRRASSLVLFSEVNLAMTIDIYRIPVIERAVA</sequence>
<organism evidence="1">
    <name type="scientific">Arundo donax</name>
    <name type="common">Giant reed</name>
    <name type="synonym">Donax arundinaceus</name>
    <dbReference type="NCBI Taxonomy" id="35708"/>
    <lineage>
        <taxon>Eukaryota</taxon>
        <taxon>Viridiplantae</taxon>
        <taxon>Streptophyta</taxon>
        <taxon>Embryophyta</taxon>
        <taxon>Tracheophyta</taxon>
        <taxon>Spermatophyta</taxon>
        <taxon>Magnoliopsida</taxon>
        <taxon>Liliopsida</taxon>
        <taxon>Poales</taxon>
        <taxon>Poaceae</taxon>
        <taxon>PACMAD clade</taxon>
        <taxon>Arundinoideae</taxon>
        <taxon>Arundineae</taxon>
        <taxon>Arundo</taxon>
    </lineage>
</organism>
<dbReference type="AlphaFoldDB" id="A0A0A9CU80"/>
<name>A0A0A9CU80_ARUDO</name>
<proteinExistence type="predicted"/>
<evidence type="ECO:0000313" key="1">
    <source>
        <dbReference type="EMBL" id="JAD75047.1"/>
    </source>
</evidence>
<reference evidence="1" key="1">
    <citation type="submission" date="2014-09" db="EMBL/GenBank/DDBJ databases">
        <authorList>
            <person name="Magalhaes I.L.F."/>
            <person name="Oliveira U."/>
            <person name="Santos F.R."/>
            <person name="Vidigal T.H.D.A."/>
            <person name="Brescovit A.D."/>
            <person name="Santos A.J."/>
        </authorList>
    </citation>
    <scope>NUCLEOTIDE SEQUENCE</scope>
    <source>
        <tissue evidence="1">Shoot tissue taken approximately 20 cm above the soil surface</tissue>
    </source>
</reference>
<accession>A0A0A9CU80</accession>
<reference evidence="1" key="2">
    <citation type="journal article" date="2015" name="Data Brief">
        <title>Shoot transcriptome of the giant reed, Arundo donax.</title>
        <authorList>
            <person name="Barrero R.A."/>
            <person name="Guerrero F.D."/>
            <person name="Moolhuijzen P."/>
            <person name="Goolsby J.A."/>
            <person name="Tidwell J."/>
            <person name="Bellgard S.E."/>
            <person name="Bellgard M.I."/>
        </authorList>
    </citation>
    <scope>NUCLEOTIDE SEQUENCE</scope>
    <source>
        <tissue evidence="1">Shoot tissue taken approximately 20 cm above the soil surface</tissue>
    </source>
</reference>
<dbReference type="EMBL" id="GBRH01222848">
    <property type="protein sequence ID" value="JAD75047.1"/>
    <property type="molecule type" value="Transcribed_RNA"/>
</dbReference>
<protein>
    <submittedName>
        <fullName evidence="1">Uncharacterized protein</fullName>
    </submittedName>
</protein>